<dbReference type="EMBL" id="JAAQHG020000064">
    <property type="protein sequence ID" value="KAL1582135.1"/>
    <property type="molecule type" value="Genomic_DNA"/>
</dbReference>
<dbReference type="Proteomes" id="UP000803884">
    <property type="component" value="Unassembled WGS sequence"/>
</dbReference>
<reference evidence="2 3" key="1">
    <citation type="journal article" date="2020" name="Microbiol. Resour. Announc.">
        <title>Draft Genome Sequence of a Cladosporium Species Isolated from the Mesophotic Ascidian Didemnum maculosum.</title>
        <authorList>
            <person name="Gioti A."/>
            <person name="Siaperas R."/>
            <person name="Nikolaivits E."/>
            <person name="Le Goff G."/>
            <person name="Ouazzani J."/>
            <person name="Kotoulas G."/>
            <person name="Topakas E."/>
        </authorList>
    </citation>
    <scope>NUCLEOTIDE SEQUENCE [LARGE SCALE GENOMIC DNA]</scope>
    <source>
        <strain evidence="2 3">TM138-S3</strain>
    </source>
</reference>
<comment type="caution">
    <text evidence="2">The sequence shown here is derived from an EMBL/GenBank/DDBJ whole genome shotgun (WGS) entry which is preliminary data.</text>
</comment>
<sequence>MDLPQVCVEEFTSSELNHDSSLVIRFGTIRIRISILEKNLASSVNIRTQYLQYLKVVGGDRDPQPQDATEDDFYDWILIGCDRHFLKLTSHAIPPKPTLHDFYNRKIYHLALYATPDDKFTLKDDQDNVSEFHSNHLDVFERLGHLWPFLEPCEVTICASSVEAAFSQRPREVVTDAGGRYFFKHNFVPRELETYAKIKQANLEQSRISRLCGLVGERPGRIVGLLLEHIGCGSVTLSRALERHTSLQLRNKWIEQVTTTLMELHTSGIVWGDAKADNVLIDGENNAWIIDFGGGYTRGWVDEKLANSIDGDQQGLSRIVTHVLST</sequence>
<organism evidence="2 3">
    <name type="scientific">Cladosporium halotolerans</name>
    <dbReference type="NCBI Taxonomy" id="1052096"/>
    <lineage>
        <taxon>Eukaryota</taxon>
        <taxon>Fungi</taxon>
        <taxon>Dikarya</taxon>
        <taxon>Ascomycota</taxon>
        <taxon>Pezizomycotina</taxon>
        <taxon>Dothideomycetes</taxon>
        <taxon>Dothideomycetidae</taxon>
        <taxon>Cladosporiales</taxon>
        <taxon>Cladosporiaceae</taxon>
        <taxon>Cladosporium</taxon>
    </lineage>
</organism>
<dbReference type="RefSeq" id="XP_069225242.1">
    <property type="nucleotide sequence ID" value="XM_069377883.1"/>
</dbReference>
<protein>
    <recommendedName>
        <fullName evidence="1">Protein kinase domain-containing protein</fullName>
    </recommendedName>
</protein>
<dbReference type="GeneID" id="96010721"/>
<gene>
    <name evidence="2" type="ORF">WHR41_09279</name>
</gene>
<dbReference type="Pfam" id="PF00069">
    <property type="entry name" value="Pkinase"/>
    <property type="match status" value="1"/>
</dbReference>
<dbReference type="GO" id="GO:0005524">
    <property type="term" value="F:ATP binding"/>
    <property type="evidence" value="ECO:0007669"/>
    <property type="project" value="InterPro"/>
</dbReference>
<dbReference type="GO" id="GO:0004672">
    <property type="term" value="F:protein kinase activity"/>
    <property type="evidence" value="ECO:0007669"/>
    <property type="project" value="InterPro"/>
</dbReference>
<dbReference type="Gene3D" id="1.10.510.10">
    <property type="entry name" value="Transferase(Phosphotransferase) domain 1"/>
    <property type="match status" value="1"/>
</dbReference>
<dbReference type="InterPro" id="IPR011009">
    <property type="entry name" value="Kinase-like_dom_sf"/>
</dbReference>
<proteinExistence type="predicted"/>
<dbReference type="PROSITE" id="PS50011">
    <property type="entry name" value="PROTEIN_KINASE_DOM"/>
    <property type="match status" value="1"/>
</dbReference>
<evidence type="ECO:0000313" key="3">
    <source>
        <dbReference type="Proteomes" id="UP000803884"/>
    </source>
</evidence>
<keyword evidence="3" id="KW-1185">Reference proteome</keyword>
<accession>A0AB34KB27</accession>
<name>A0AB34KB27_9PEZI</name>
<dbReference type="SUPFAM" id="SSF56112">
    <property type="entry name" value="Protein kinase-like (PK-like)"/>
    <property type="match status" value="1"/>
</dbReference>
<dbReference type="AlphaFoldDB" id="A0AB34KB27"/>
<evidence type="ECO:0000313" key="2">
    <source>
        <dbReference type="EMBL" id="KAL1582135.1"/>
    </source>
</evidence>
<evidence type="ECO:0000259" key="1">
    <source>
        <dbReference type="PROSITE" id="PS50011"/>
    </source>
</evidence>
<feature type="domain" description="Protein kinase" evidence="1">
    <location>
        <begin position="132"/>
        <end position="326"/>
    </location>
</feature>
<dbReference type="InterPro" id="IPR000719">
    <property type="entry name" value="Prot_kinase_dom"/>
</dbReference>